<dbReference type="AlphaFoldDB" id="A0AB39QT91"/>
<dbReference type="RefSeq" id="WP_369224237.1">
    <property type="nucleotide sequence ID" value="NZ_CP163441.1"/>
</dbReference>
<proteinExistence type="predicted"/>
<reference evidence="1" key="1">
    <citation type="submission" date="2024-07" db="EMBL/GenBank/DDBJ databases">
        <authorList>
            <person name="Yu S.T."/>
        </authorList>
    </citation>
    <scope>NUCLEOTIDE SEQUENCE</scope>
    <source>
        <strain evidence="1">R39</strain>
    </source>
</reference>
<name>A0AB39QT91_9ACTN</name>
<accession>A0AB39QT91</accession>
<evidence type="ECO:0000313" key="1">
    <source>
        <dbReference type="EMBL" id="XDQ45446.1"/>
    </source>
</evidence>
<protein>
    <submittedName>
        <fullName evidence="1">Uncharacterized protein</fullName>
    </submittedName>
</protein>
<gene>
    <name evidence="1" type="ORF">AB5J52_26110</name>
</gene>
<organism evidence="1">
    <name type="scientific">Streptomyces sp. R39</name>
    <dbReference type="NCBI Taxonomy" id="3238631"/>
    <lineage>
        <taxon>Bacteria</taxon>
        <taxon>Bacillati</taxon>
        <taxon>Actinomycetota</taxon>
        <taxon>Actinomycetes</taxon>
        <taxon>Kitasatosporales</taxon>
        <taxon>Streptomycetaceae</taxon>
        <taxon>Streptomyces</taxon>
    </lineage>
</organism>
<sequence length="157" mass="17619">MNDFDEADAFSSYARKIQAISDITARWAGYSVQTVVCQMDATWPEGDLTLGFVAEDTPYTPVWLHLARIRYLRMEDLRETGPSFIDGVQVSLLPARRSGWPAEARMHTLRSWEGKWGQADLECEMVWITISGPWSLEAIAQIVNVSLTPPELTAISA</sequence>
<dbReference type="EMBL" id="CP163441">
    <property type="protein sequence ID" value="XDQ45446.1"/>
    <property type="molecule type" value="Genomic_DNA"/>
</dbReference>